<dbReference type="Gene3D" id="2.60.40.10">
    <property type="entry name" value="Immunoglobulins"/>
    <property type="match status" value="1"/>
</dbReference>
<evidence type="ECO:0000256" key="5">
    <source>
        <dbReference type="ARBA" id="ARBA00023295"/>
    </source>
</evidence>
<dbReference type="Pfam" id="PF07691">
    <property type="entry name" value="PA14"/>
    <property type="match status" value="1"/>
</dbReference>
<keyword evidence="6" id="KW-0119">Carbohydrate metabolism</keyword>
<dbReference type="PANTHER" id="PTHR42715:SF27">
    <property type="entry name" value="BETA-GLUCOSIDASE-RELATED"/>
    <property type="match status" value="1"/>
</dbReference>
<reference evidence="8 9" key="1">
    <citation type="submission" date="2017-04" db="EMBL/GenBank/DDBJ databases">
        <title>Draft genome of the yeast Clavispora lusitaniae type strain CBS 6936.</title>
        <authorList>
            <person name="Durrens P."/>
            <person name="Klopp C."/>
            <person name="Biteau N."/>
            <person name="Fitton-Ouhabi V."/>
            <person name="Dementhon K."/>
            <person name="Accoceberry I."/>
            <person name="Sherman D.J."/>
            <person name="Noel T."/>
        </authorList>
    </citation>
    <scope>NUCLEOTIDE SEQUENCE [LARGE SCALE GENOMIC DNA]</scope>
    <source>
        <strain evidence="8 9">CBS 6936</strain>
    </source>
</reference>
<name>A0AA91PZI4_CLALS</name>
<keyword evidence="6" id="KW-0624">Polysaccharide degradation</keyword>
<evidence type="ECO:0000256" key="6">
    <source>
        <dbReference type="RuleBase" id="RU361161"/>
    </source>
</evidence>
<dbReference type="PROSITE" id="PS00775">
    <property type="entry name" value="GLYCOSYL_HYDROL_F3"/>
    <property type="match status" value="1"/>
</dbReference>
<dbReference type="SMART" id="SM00758">
    <property type="entry name" value="PA14"/>
    <property type="match status" value="1"/>
</dbReference>
<evidence type="ECO:0000256" key="4">
    <source>
        <dbReference type="ARBA" id="ARBA00022801"/>
    </source>
</evidence>
<dbReference type="SMART" id="SM01217">
    <property type="entry name" value="Fn3_like"/>
    <property type="match status" value="1"/>
</dbReference>
<comment type="catalytic activity">
    <reaction evidence="1 6">
        <text>Hydrolysis of terminal, non-reducing beta-D-glucosyl residues with release of beta-D-glucose.</text>
        <dbReference type="EC" id="3.2.1.21"/>
    </reaction>
</comment>
<dbReference type="EMBL" id="LYUB02000009">
    <property type="protein sequence ID" value="OVF08302.1"/>
    <property type="molecule type" value="Genomic_DNA"/>
</dbReference>
<dbReference type="InterPro" id="IPR050288">
    <property type="entry name" value="Cellulose_deg_GH3"/>
</dbReference>
<evidence type="ECO:0000256" key="3">
    <source>
        <dbReference type="ARBA" id="ARBA00012744"/>
    </source>
</evidence>
<dbReference type="Pfam" id="PF00933">
    <property type="entry name" value="Glyco_hydro_3"/>
    <property type="match status" value="1"/>
</dbReference>
<organism evidence="8 9">
    <name type="scientific">Clavispora lusitaniae</name>
    <name type="common">Candida lusitaniae</name>
    <dbReference type="NCBI Taxonomy" id="36911"/>
    <lineage>
        <taxon>Eukaryota</taxon>
        <taxon>Fungi</taxon>
        <taxon>Dikarya</taxon>
        <taxon>Ascomycota</taxon>
        <taxon>Saccharomycotina</taxon>
        <taxon>Pichiomycetes</taxon>
        <taxon>Metschnikowiaceae</taxon>
        <taxon>Clavispora</taxon>
    </lineage>
</organism>
<dbReference type="SUPFAM" id="SSF56988">
    <property type="entry name" value="Anthrax protective antigen"/>
    <property type="match status" value="1"/>
</dbReference>
<dbReference type="SUPFAM" id="SSF51445">
    <property type="entry name" value="(Trans)glycosidases"/>
    <property type="match status" value="1"/>
</dbReference>
<dbReference type="InterPro" id="IPR036962">
    <property type="entry name" value="Glyco_hydro_3_N_sf"/>
</dbReference>
<dbReference type="InterPro" id="IPR036881">
    <property type="entry name" value="Glyco_hydro_3_C_sf"/>
</dbReference>
<dbReference type="AlphaFoldDB" id="A0AA91PZI4"/>
<dbReference type="InterPro" id="IPR013783">
    <property type="entry name" value="Ig-like_fold"/>
</dbReference>
<dbReference type="Pfam" id="PF01915">
    <property type="entry name" value="Glyco_hydro_3_C"/>
    <property type="match status" value="1"/>
</dbReference>
<dbReference type="Pfam" id="PF14310">
    <property type="entry name" value="Fn3-like"/>
    <property type="match status" value="1"/>
</dbReference>
<sequence length="844" mass="93309">MTKLDVEALITELSLPEKISLLAGANAWQTVPIERLNIPAVTVSDGPNGIRGTRFFDSVPSNCFPCGTGMASTFNKELLYQAGELMSKEAKMKGVHCILGPTCNIARGPLGGRAFESYSEDPVLSGHIVSAVINGIQDGKIVACIKHFVCNDQEDERKGVDTIITERALREIYLKPFQLAVRDSNPKSFMTAYNKVNGEHVSQSKKLLEDVLRKEWGWDGMVMSDWYGVYSIKESLDAGLNLEMPGPTRFRESVQTVHSVVCNEIHRDVIDKNVRHVLKFIDDCLESGVDPDQDELENTDPKAATLLRQIGGESLVLLKNDDNILPLDPHAKKGNEVIAVIGPNAKAERNSGGGSASLKARYTVTPFDGIVNKVKEKAGDKAVVVEYTLGAYLDKTLPDIGSIMKTETGETGVEARFYKVAPGTPGRKPFDKRISTSTKLFLTDYKHPELPVGEQLFYVDFEGYFTPDESATYEFGCSCLGTAQIFLDDKLIVDNKTKQQRGDAFFLGMGTREERSAVKLEKGKKYKVKVEYGTRPTSSLIVDYQEVGGIYFGAQIKNTHEEALQKAVDLAKKADKVIVVGGLSKEWESEGFDRPDMDIPGYTNKLVEAVSDVNPNVIFVNQTGSPVTMPWVHKVKGLVQAWYGGNELGNAIADVLFGDVNPSGRLSFTFPEKLEHNPSYLNYGSTNGRVLYGEDVFVGYRHYEMVDRKPLFPFGYGLSYTTFEFKNAKAVVGEKTVTVTVDVTNTGKRDGSEVVQIYVSHENPKIIRPAKELKDFAKVFLKSGETKSVSVEMPLLEVTSYWDSYKNQWLSEKATYHALVGASSDNIVGDAVFSTEKDVYWLGV</sequence>
<evidence type="ECO:0000259" key="7">
    <source>
        <dbReference type="PROSITE" id="PS51820"/>
    </source>
</evidence>
<dbReference type="InterPro" id="IPR019800">
    <property type="entry name" value="Glyco_hydro_3_AS"/>
</dbReference>
<dbReference type="FunFam" id="3.20.20.300:FF:000006">
    <property type="entry name" value="Beta-glucosidase H"/>
    <property type="match status" value="1"/>
</dbReference>
<dbReference type="Proteomes" id="UP000195602">
    <property type="component" value="Unassembled WGS sequence"/>
</dbReference>
<dbReference type="Gene3D" id="3.40.50.1700">
    <property type="entry name" value="Glycoside hydrolase family 3 C-terminal domain"/>
    <property type="match status" value="1"/>
</dbReference>
<dbReference type="EC" id="3.2.1.21" evidence="3 6"/>
<evidence type="ECO:0000313" key="9">
    <source>
        <dbReference type="Proteomes" id="UP000195602"/>
    </source>
</evidence>
<dbReference type="InterPro" id="IPR002772">
    <property type="entry name" value="Glyco_hydro_3_C"/>
</dbReference>
<keyword evidence="4 6" id="KW-0378">Hydrolase</keyword>
<evidence type="ECO:0000256" key="1">
    <source>
        <dbReference type="ARBA" id="ARBA00000448"/>
    </source>
</evidence>
<dbReference type="Gene3D" id="3.20.20.300">
    <property type="entry name" value="Glycoside hydrolase, family 3, N-terminal domain"/>
    <property type="match status" value="1"/>
</dbReference>
<gene>
    <name evidence="8" type="ORF">A9F13_09g02464</name>
</gene>
<evidence type="ECO:0000313" key="8">
    <source>
        <dbReference type="EMBL" id="OVF08302.1"/>
    </source>
</evidence>
<comment type="caution">
    <text evidence="8">The sequence shown here is derived from an EMBL/GenBank/DDBJ whole genome shotgun (WGS) entry which is preliminary data.</text>
</comment>
<dbReference type="FunFam" id="2.60.40.10:FF:000495">
    <property type="entry name" value="Periplasmic beta-glucosidase"/>
    <property type="match status" value="1"/>
</dbReference>
<dbReference type="InterPro" id="IPR011658">
    <property type="entry name" value="PA14_dom"/>
</dbReference>
<dbReference type="PANTHER" id="PTHR42715">
    <property type="entry name" value="BETA-GLUCOSIDASE"/>
    <property type="match status" value="1"/>
</dbReference>
<dbReference type="InterPro" id="IPR017853">
    <property type="entry name" value="GH"/>
</dbReference>
<feature type="domain" description="PA14" evidence="7">
    <location>
        <begin position="408"/>
        <end position="568"/>
    </location>
</feature>
<comment type="pathway">
    <text evidence="6">Glycan metabolism; cellulose degradation.</text>
</comment>
<accession>A0AA91PZI4</accession>
<dbReference type="SUPFAM" id="SSF52279">
    <property type="entry name" value="Beta-D-glucan exohydrolase, C-terminal domain"/>
    <property type="match status" value="1"/>
</dbReference>
<dbReference type="InterPro" id="IPR037524">
    <property type="entry name" value="PA14/GLEYA"/>
</dbReference>
<dbReference type="Gene3D" id="2.60.120.260">
    <property type="entry name" value="Galactose-binding domain-like"/>
    <property type="match status" value="1"/>
</dbReference>
<protein>
    <recommendedName>
        <fullName evidence="3 6">beta-glucosidase</fullName>
        <ecNumber evidence="3 6">3.2.1.21</ecNumber>
    </recommendedName>
</protein>
<dbReference type="KEGG" id="clus:A9F13_09g02464"/>
<evidence type="ECO:0000256" key="2">
    <source>
        <dbReference type="ARBA" id="ARBA00005336"/>
    </source>
</evidence>
<dbReference type="GO" id="GO:0009251">
    <property type="term" value="P:glucan catabolic process"/>
    <property type="evidence" value="ECO:0007669"/>
    <property type="project" value="TreeGrafter"/>
</dbReference>
<comment type="similarity">
    <text evidence="2 6">Belongs to the glycosyl hydrolase 3 family.</text>
</comment>
<dbReference type="GO" id="GO:0008422">
    <property type="term" value="F:beta-glucosidase activity"/>
    <property type="evidence" value="ECO:0007669"/>
    <property type="project" value="UniProtKB-EC"/>
</dbReference>
<dbReference type="InterPro" id="IPR001764">
    <property type="entry name" value="Glyco_hydro_3_N"/>
</dbReference>
<proteinExistence type="inferred from homology"/>
<dbReference type="InterPro" id="IPR026891">
    <property type="entry name" value="Fn3-like"/>
</dbReference>
<dbReference type="PROSITE" id="PS51820">
    <property type="entry name" value="PA14"/>
    <property type="match status" value="1"/>
</dbReference>
<keyword evidence="5 6" id="KW-0326">Glycosidase</keyword>
<dbReference type="PRINTS" id="PR00133">
    <property type="entry name" value="GLHYDRLASE3"/>
</dbReference>